<keyword evidence="3" id="KW-1185">Reference proteome</keyword>
<evidence type="ECO:0000313" key="2">
    <source>
        <dbReference type="EMBL" id="KAK6495712.1"/>
    </source>
</evidence>
<protein>
    <submittedName>
        <fullName evidence="2">Uncharacterized protein</fullName>
    </submittedName>
</protein>
<gene>
    <name evidence="2" type="ORF">TWF481_002759</name>
</gene>
<accession>A0AAV9VU20</accession>
<organism evidence="2 3">
    <name type="scientific">Arthrobotrys musiformis</name>
    <dbReference type="NCBI Taxonomy" id="47236"/>
    <lineage>
        <taxon>Eukaryota</taxon>
        <taxon>Fungi</taxon>
        <taxon>Dikarya</taxon>
        <taxon>Ascomycota</taxon>
        <taxon>Pezizomycotina</taxon>
        <taxon>Orbiliomycetes</taxon>
        <taxon>Orbiliales</taxon>
        <taxon>Orbiliaceae</taxon>
        <taxon>Arthrobotrys</taxon>
    </lineage>
</organism>
<evidence type="ECO:0000256" key="1">
    <source>
        <dbReference type="SAM" id="MobiDB-lite"/>
    </source>
</evidence>
<dbReference type="Proteomes" id="UP001370758">
    <property type="component" value="Unassembled WGS sequence"/>
</dbReference>
<dbReference type="EMBL" id="JAVHJL010000012">
    <property type="protein sequence ID" value="KAK6495712.1"/>
    <property type="molecule type" value="Genomic_DNA"/>
</dbReference>
<feature type="compositionally biased region" description="Acidic residues" evidence="1">
    <location>
        <begin position="1"/>
        <end position="17"/>
    </location>
</feature>
<dbReference type="AlphaFoldDB" id="A0AAV9VU20"/>
<reference evidence="2 3" key="1">
    <citation type="submission" date="2023-08" db="EMBL/GenBank/DDBJ databases">
        <authorList>
            <person name="Palmer J.M."/>
        </authorList>
    </citation>
    <scope>NUCLEOTIDE SEQUENCE [LARGE SCALE GENOMIC DNA]</scope>
    <source>
        <strain evidence="2 3">TWF481</strain>
    </source>
</reference>
<comment type="caution">
    <text evidence="2">The sequence shown here is derived from an EMBL/GenBank/DDBJ whole genome shotgun (WGS) entry which is preliminary data.</text>
</comment>
<feature type="region of interest" description="Disordered" evidence="1">
    <location>
        <begin position="1"/>
        <end position="30"/>
    </location>
</feature>
<name>A0AAV9VU20_9PEZI</name>
<proteinExistence type="predicted"/>
<evidence type="ECO:0000313" key="3">
    <source>
        <dbReference type="Proteomes" id="UP001370758"/>
    </source>
</evidence>
<sequence length="88" mass="9983">MKMSADEEYESENEGYEEIAQNDTTPGPNLGWQQVLARIEMEEEAFGEDEETGEPEVGEKKDVEFGYVAKVVESTNVSFVPIYDRDLL</sequence>